<dbReference type="InterPro" id="IPR009003">
    <property type="entry name" value="Peptidase_S1_PA"/>
</dbReference>
<dbReference type="CDD" id="cd00190">
    <property type="entry name" value="Tryp_SPc"/>
    <property type="match status" value="1"/>
</dbReference>
<reference evidence="13" key="1">
    <citation type="submission" date="2014-01" db="EMBL/GenBank/DDBJ databases">
        <title>The Genome Sequence of Anopheles farauti FAR1 (V2).</title>
        <authorList>
            <consortium name="The Broad Institute Genomics Platform"/>
            <person name="Neafsey D.E."/>
            <person name="Besansky N."/>
            <person name="Howell P."/>
            <person name="Walton C."/>
            <person name="Young S.K."/>
            <person name="Zeng Q."/>
            <person name="Gargeya S."/>
            <person name="Fitzgerald M."/>
            <person name="Haas B."/>
            <person name="Abouelleil A."/>
            <person name="Allen A.W."/>
            <person name="Alvarado L."/>
            <person name="Arachchi H.M."/>
            <person name="Berlin A.M."/>
            <person name="Chapman S.B."/>
            <person name="Gainer-Dewar J."/>
            <person name="Goldberg J."/>
            <person name="Griggs A."/>
            <person name="Gujja S."/>
            <person name="Hansen M."/>
            <person name="Howarth C."/>
            <person name="Imamovic A."/>
            <person name="Ireland A."/>
            <person name="Larimer J."/>
            <person name="McCowan C."/>
            <person name="Murphy C."/>
            <person name="Pearson M."/>
            <person name="Poon T.W."/>
            <person name="Priest M."/>
            <person name="Roberts A."/>
            <person name="Saif S."/>
            <person name="Shea T."/>
            <person name="Sisk P."/>
            <person name="Sykes S."/>
            <person name="Wortman J."/>
            <person name="Nusbaum C."/>
            <person name="Birren B."/>
        </authorList>
    </citation>
    <scope>NUCLEOTIDE SEQUENCE [LARGE SCALE GENOMIC DNA]</scope>
    <source>
        <strain evidence="13">FAR1</strain>
    </source>
</reference>
<dbReference type="FunFam" id="2.40.10.10:FF:000068">
    <property type="entry name" value="transmembrane protease serine 2"/>
    <property type="match status" value="1"/>
</dbReference>
<accession>A0A1Y9HAA4</accession>
<keyword evidence="7" id="KW-0325">Glycoprotein</keyword>
<dbReference type="Pfam" id="PF00089">
    <property type="entry name" value="Trypsin"/>
    <property type="match status" value="1"/>
</dbReference>
<comment type="similarity">
    <text evidence="8">Belongs to the peptidase S1 family. CLIP subfamily.</text>
</comment>
<evidence type="ECO:0000256" key="1">
    <source>
        <dbReference type="ARBA" id="ARBA00004613"/>
    </source>
</evidence>
<protein>
    <recommendedName>
        <fullName evidence="11">Peptidase S1 domain-containing protein</fullName>
    </recommendedName>
</protein>
<dbReference type="InterPro" id="IPR001254">
    <property type="entry name" value="Trypsin_dom"/>
</dbReference>
<dbReference type="EMBL" id="AXCN02001109">
    <property type="status" value="NOT_ANNOTATED_CDS"/>
    <property type="molecule type" value="Genomic_DNA"/>
</dbReference>
<dbReference type="Gene3D" id="2.40.10.10">
    <property type="entry name" value="Trypsin-like serine proteases"/>
    <property type="match status" value="1"/>
</dbReference>
<dbReference type="SUPFAM" id="SSF50494">
    <property type="entry name" value="Trypsin-like serine proteases"/>
    <property type="match status" value="1"/>
</dbReference>
<dbReference type="PROSITE" id="PS50240">
    <property type="entry name" value="TRYPSIN_DOM"/>
    <property type="match status" value="1"/>
</dbReference>
<dbReference type="InterPro" id="IPR051487">
    <property type="entry name" value="Ser/Thr_Proteases_Immune/Dev"/>
</dbReference>
<evidence type="ECO:0000256" key="9">
    <source>
        <dbReference type="SAM" id="MobiDB-lite"/>
    </source>
</evidence>
<dbReference type="GO" id="GO:0004252">
    <property type="term" value="F:serine-type endopeptidase activity"/>
    <property type="evidence" value="ECO:0007669"/>
    <property type="project" value="InterPro"/>
</dbReference>
<feature type="chain" id="PRO_5012576999" description="Peptidase S1 domain-containing protein" evidence="10">
    <location>
        <begin position="30"/>
        <end position="614"/>
    </location>
</feature>
<dbReference type="PANTHER" id="PTHR24256">
    <property type="entry name" value="TRYPTASE-RELATED"/>
    <property type="match status" value="1"/>
</dbReference>
<dbReference type="InterPro" id="IPR043504">
    <property type="entry name" value="Peptidase_S1_PA_chymotrypsin"/>
</dbReference>
<dbReference type="SMART" id="SM00020">
    <property type="entry name" value="Tryp_SPc"/>
    <property type="match status" value="1"/>
</dbReference>
<feature type="compositionally biased region" description="Low complexity" evidence="9">
    <location>
        <begin position="168"/>
        <end position="177"/>
    </location>
</feature>
<keyword evidence="2" id="KW-0964">Secreted</keyword>
<evidence type="ECO:0000259" key="11">
    <source>
        <dbReference type="PROSITE" id="PS50240"/>
    </source>
</evidence>
<evidence type="ECO:0000313" key="12">
    <source>
        <dbReference type="EnsemblMetazoa" id="AFAF021686-PA"/>
    </source>
</evidence>
<evidence type="ECO:0000256" key="6">
    <source>
        <dbReference type="ARBA" id="ARBA00023157"/>
    </source>
</evidence>
<keyword evidence="3" id="KW-0399">Innate immunity</keyword>
<evidence type="ECO:0000256" key="2">
    <source>
        <dbReference type="ARBA" id="ARBA00022525"/>
    </source>
</evidence>
<keyword evidence="6" id="KW-1015">Disulfide bond</keyword>
<proteinExistence type="inferred from homology"/>
<evidence type="ECO:0000256" key="7">
    <source>
        <dbReference type="ARBA" id="ARBA00023180"/>
    </source>
</evidence>
<feature type="signal peptide" evidence="10">
    <location>
        <begin position="1"/>
        <end position="29"/>
    </location>
</feature>
<feature type="domain" description="Peptidase S1" evidence="11">
    <location>
        <begin position="328"/>
        <end position="584"/>
    </location>
</feature>
<sequence>MGEGWWFVRKQATVVALLACSLLAGTVKTSNEQRAPNYVECDGSKGYCVGSAQCTVRTFRLRSNRCPTYEEVCCPKSSIVGASKPTTALRNLQCFINNRAAGYCLPAEECNYESLVDLRSDTCQDAALVCCPNDSVIEATTRTPGTTTTTIPAIVPPSGQDVNEVNATPIPTTSTTTRQEDDSATGVSPISNLESTITASTSEDSDPLECTGNSDEKGYCMPEHACRKIVVLQLRSSRCDDPSHVCCVESAKEHHQDPEANAPARDSSEVLGVTTTTAKSSTTPIESSTTFASPGESKPATPNKLLPEFARADTSWDGVCGRRKMDGIVERKLNRNDRAEYGEFPWVVALFQLPDERFCCNGALIGARAVLTTAHCANLCRNLTTNAILVRVGEWDMGSNETVPIAPENYRTSRVHRHKDYNAHTHINNVALLELAHPIRYGATVQPVCLPSPDYDLTPSETLMATGWGNTLQQQAPPSQVLKRIDLNNMEWETCKQQLPKHQDNRRFTLDRSFVCAISNHPDAERPCDGDAGAPVVAEIPAQNEQYYLHGLVSWGFNCDQKAITHTVLVKVLHYLEWINKTVDAIGGKSQATKTRGRTSMTKTTIARSDRFVK</sequence>
<dbReference type="GO" id="GO:0005576">
    <property type="term" value="C:extracellular region"/>
    <property type="evidence" value="ECO:0007669"/>
    <property type="project" value="UniProtKB-SubCell"/>
</dbReference>
<dbReference type="STRING" id="69004.A0A1Y9HAA4"/>
<dbReference type="GO" id="GO:0045087">
    <property type="term" value="P:innate immune response"/>
    <property type="evidence" value="ECO:0007669"/>
    <property type="project" value="UniProtKB-KW"/>
</dbReference>
<dbReference type="AlphaFoldDB" id="A0A1Y9HAA4"/>
<feature type="region of interest" description="Disordered" evidence="9">
    <location>
        <begin position="156"/>
        <end position="211"/>
    </location>
</feature>
<keyword evidence="5" id="KW-0391">Immunity</keyword>
<comment type="subcellular location">
    <subcellularLocation>
        <location evidence="1">Secreted</location>
    </subcellularLocation>
</comment>
<feature type="compositionally biased region" description="Polar residues" evidence="9">
    <location>
        <begin position="185"/>
        <end position="202"/>
    </location>
</feature>
<dbReference type="PRINTS" id="PR00722">
    <property type="entry name" value="CHYMOTRYPSIN"/>
</dbReference>
<evidence type="ECO:0000256" key="10">
    <source>
        <dbReference type="SAM" id="SignalP"/>
    </source>
</evidence>
<name>A0A1Y9HAA4_9DIPT</name>
<feature type="region of interest" description="Disordered" evidence="9">
    <location>
        <begin position="253"/>
        <end position="303"/>
    </location>
</feature>
<evidence type="ECO:0000256" key="5">
    <source>
        <dbReference type="ARBA" id="ARBA00022859"/>
    </source>
</evidence>
<evidence type="ECO:0000256" key="4">
    <source>
        <dbReference type="ARBA" id="ARBA00022729"/>
    </source>
</evidence>
<dbReference type="Proteomes" id="UP000075886">
    <property type="component" value="Unassembled WGS sequence"/>
</dbReference>
<evidence type="ECO:0000256" key="3">
    <source>
        <dbReference type="ARBA" id="ARBA00022588"/>
    </source>
</evidence>
<evidence type="ECO:0000256" key="8">
    <source>
        <dbReference type="ARBA" id="ARBA00024195"/>
    </source>
</evidence>
<keyword evidence="13" id="KW-1185">Reference proteome</keyword>
<evidence type="ECO:0000313" key="13">
    <source>
        <dbReference type="Proteomes" id="UP000075886"/>
    </source>
</evidence>
<dbReference type="VEuPathDB" id="VectorBase:AFAF021686"/>
<dbReference type="GO" id="GO:0006508">
    <property type="term" value="P:proteolysis"/>
    <property type="evidence" value="ECO:0007669"/>
    <property type="project" value="InterPro"/>
</dbReference>
<organism evidence="12 13">
    <name type="scientific">Anopheles farauti</name>
    <dbReference type="NCBI Taxonomy" id="69004"/>
    <lineage>
        <taxon>Eukaryota</taxon>
        <taxon>Metazoa</taxon>
        <taxon>Ecdysozoa</taxon>
        <taxon>Arthropoda</taxon>
        <taxon>Hexapoda</taxon>
        <taxon>Insecta</taxon>
        <taxon>Pterygota</taxon>
        <taxon>Neoptera</taxon>
        <taxon>Endopterygota</taxon>
        <taxon>Diptera</taxon>
        <taxon>Nematocera</taxon>
        <taxon>Culicoidea</taxon>
        <taxon>Culicidae</taxon>
        <taxon>Anophelinae</taxon>
        <taxon>Anopheles</taxon>
    </lineage>
</organism>
<keyword evidence="4 10" id="KW-0732">Signal</keyword>
<reference evidence="12" key="2">
    <citation type="submission" date="2020-05" db="UniProtKB">
        <authorList>
            <consortium name="EnsemblMetazoa"/>
        </authorList>
    </citation>
    <scope>IDENTIFICATION</scope>
    <source>
        <strain evidence="12">FAR1</strain>
    </source>
</reference>
<feature type="compositionally biased region" description="Low complexity" evidence="9">
    <location>
        <begin position="274"/>
        <end position="283"/>
    </location>
</feature>
<dbReference type="EnsemblMetazoa" id="AFAF021686-RA">
    <property type="protein sequence ID" value="AFAF021686-PA"/>
    <property type="gene ID" value="AFAF021686"/>
</dbReference>
<dbReference type="InterPro" id="IPR001314">
    <property type="entry name" value="Peptidase_S1A"/>
</dbReference>